<sequence>MSDHARAGGRQDLGRTPGALVAAVVLGVVVAAAGTLVHRWDAGGWPAGLLLALVTAALAAVTARAGAGAVGVVLLGLAAVVTSQTMAFVSPGGDVLVTDEVIGYGWLLGLPLSTVAAAMTPRRWYSGEPAALASRGSRG</sequence>
<dbReference type="Proteomes" id="UP000280726">
    <property type="component" value="Unassembled WGS sequence"/>
</dbReference>
<feature type="transmembrane region" description="Helical" evidence="1">
    <location>
        <begin position="68"/>
        <end position="89"/>
    </location>
</feature>
<keyword evidence="1" id="KW-0812">Transmembrane</keyword>
<organism evidence="2 3">
    <name type="scientific">Georgenia muralis</name>
    <dbReference type="NCBI Taxonomy" id="154117"/>
    <lineage>
        <taxon>Bacteria</taxon>
        <taxon>Bacillati</taxon>
        <taxon>Actinomycetota</taxon>
        <taxon>Actinomycetes</taxon>
        <taxon>Micrococcales</taxon>
        <taxon>Bogoriellaceae</taxon>
        <taxon>Georgenia</taxon>
    </lineage>
</organism>
<dbReference type="EMBL" id="RKRA01000001">
    <property type="protein sequence ID" value="RPF25969.1"/>
    <property type="molecule type" value="Genomic_DNA"/>
</dbReference>
<evidence type="ECO:0000313" key="3">
    <source>
        <dbReference type="Proteomes" id="UP000280726"/>
    </source>
</evidence>
<keyword evidence="1" id="KW-1133">Transmembrane helix</keyword>
<proteinExistence type="predicted"/>
<keyword evidence="1" id="KW-0472">Membrane</keyword>
<keyword evidence="3" id="KW-1185">Reference proteome</keyword>
<dbReference type="OrthoDB" id="5150328at2"/>
<feature type="transmembrane region" description="Helical" evidence="1">
    <location>
        <begin position="43"/>
        <end position="61"/>
    </location>
</feature>
<comment type="caution">
    <text evidence="2">The sequence shown here is derived from an EMBL/GenBank/DDBJ whole genome shotgun (WGS) entry which is preliminary data.</text>
</comment>
<reference evidence="2 3" key="1">
    <citation type="submission" date="2018-11" db="EMBL/GenBank/DDBJ databases">
        <title>Sequencing the genomes of 1000 actinobacteria strains.</title>
        <authorList>
            <person name="Klenk H.-P."/>
        </authorList>
    </citation>
    <scope>NUCLEOTIDE SEQUENCE [LARGE SCALE GENOMIC DNA]</scope>
    <source>
        <strain evidence="2 3">DSM 14418</strain>
    </source>
</reference>
<protein>
    <submittedName>
        <fullName evidence="2">Uncharacterized protein</fullName>
    </submittedName>
</protein>
<evidence type="ECO:0000256" key="1">
    <source>
        <dbReference type="SAM" id="Phobius"/>
    </source>
</evidence>
<gene>
    <name evidence="2" type="ORF">EDD32_0383</name>
</gene>
<dbReference type="RefSeq" id="WP_123914137.1">
    <property type="nucleotide sequence ID" value="NZ_RKRA01000001.1"/>
</dbReference>
<feature type="transmembrane region" description="Helical" evidence="1">
    <location>
        <begin position="101"/>
        <end position="119"/>
    </location>
</feature>
<dbReference type="AlphaFoldDB" id="A0A3N4YXT4"/>
<name>A0A3N4YXT4_9MICO</name>
<evidence type="ECO:0000313" key="2">
    <source>
        <dbReference type="EMBL" id="RPF25969.1"/>
    </source>
</evidence>
<feature type="transmembrane region" description="Helical" evidence="1">
    <location>
        <begin position="20"/>
        <end position="37"/>
    </location>
</feature>
<accession>A0A3N4YXT4</accession>